<feature type="compositionally biased region" description="Polar residues" evidence="1">
    <location>
        <begin position="121"/>
        <end position="130"/>
    </location>
</feature>
<dbReference type="RefSeq" id="WP_366923891.1">
    <property type="nucleotide sequence ID" value="NZ_CP121694.1"/>
</dbReference>
<accession>A0AAU0UMC4</accession>
<dbReference type="KEGG" id="dbc:MFMK1_000810"/>
<feature type="compositionally biased region" description="Basic and acidic residues" evidence="1">
    <location>
        <begin position="534"/>
        <end position="544"/>
    </location>
</feature>
<reference evidence="2 3" key="1">
    <citation type="submission" date="2023-04" db="EMBL/GenBank/DDBJ databases">
        <authorList>
            <person name="Hsu D."/>
        </authorList>
    </citation>
    <scope>NUCLEOTIDE SEQUENCE [LARGE SCALE GENOMIC DNA]</scope>
    <source>
        <strain evidence="2 3">MK1</strain>
    </source>
</reference>
<proteinExistence type="predicted"/>
<feature type="region of interest" description="Disordered" evidence="1">
    <location>
        <begin position="534"/>
        <end position="553"/>
    </location>
</feature>
<sequence length="553" mass="64106">MTEQTTKLSREQLYNEIWEISVSGVAKKYNVPYAKLLKLCKETNIPYPPSGYWTQLNFGKTVTKTPLPESSITEVTLPDNSAPKRSKRTAVFTTVTEVSKEVKVEENLNSEVNTTEESEATDNQLVTEGSGTPRDKQHIYRTVDGKHNIYNREKLYEQVWANPVVDVAAQYGVSDVAIHKICKSLNVPVPPRGYWSKIRAGAKPKKTPLPKTKGVTEIVGARTFEGEKETNTASQPLAFLSEAEREKVLLAAQQIKVSPENVKLHKKITAYKSVVKEWNKNNMRPEGAQKGFNNYYYSKRPPFLAGVISNETLPRVYRILDALFRQVENLGGTVNDDLSLQIRGEYVHFEVSESQDKIKHEITRQEAKDLLLYEDAKRHNTWASEPQIRKYDYVFNGRLRVSIRKRRHFRETDKMSIESRLGDILIALYEESQVLRLEREASEEAERKRMEEERREEERRNRYNEEVERTIALENAALDYERASRIRAYVKAMEDSASQDGMDEETVNWIDWAKKKADWLDPIVAREDELFGKREHEKNEDQKALKKFGQHWW</sequence>
<evidence type="ECO:0000256" key="1">
    <source>
        <dbReference type="SAM" id="MobiDB-lite"/>
    </source>
</evidence>
<evidence type="ECO:0000313" key="3">
    <source>
        <dbReference type="Proteomes" id="UP001329915"/>
    </source>
</evidence>
<name>A0AAU0UMC4_9FIRM</name>
<protein>
    <submittedName>
        <fullName evidence="2">Uncharacterized protein</fullName>
    </submittedName>
</protein>
<dbReference type="EMBL" id="CP121694">
    <property type="protein sequence ID" value="WRO21019.1"/>
    <property type="molecule type" value="Genomic_DNA"/>
</dbReference>
<gene>
    <name evidence="2" type="ORF">MFMK1_000810</name>
</gene>
<keyword evidence="3" id="KW-1185">Reference proteome</keyword>
<dbReference type="Proteomes" id="UP001329915">
    <property type="component" value="Chromosome"/>
</dbReference>
<organism evidence="2 3">
    <name type="scientific">Metallumcola ferriviriculae</name>
    <dbReference type="NCBI Taxonomy" id="3039180"/>
    <lineage>
        <taxon>Bacteria</taxon>
        <taxon>Bacillati</taxon>
        <taxon>Bacillota</taxon>
        <taxon>Clostridia</taxon>
        <taxon>Neomoorellales</taxon>
        <taxon>Desulfitibacteraceae</taxon>
        <taxon>Metallumcola</taxon>
    </lineage>
</organism>
<feature type="region of interest" description="Disordered" evidence="1">
    <location>
        <begin position="108"/>
        <end position="136"/>
    </location>
</feature>
<feature type="region of interest" description="Disordered" evidence="1">
    <location>
        <begin position="440"/>
        <end position="461"/>
    </location>
</feature>
<dbReference type="AlphaFoldDB" id="A0AAU0UMC4"/>
<evidence type="ECO:0000313" key="2">
    <source>
        <dbReference type="EMBL" id="WRO21019.1"/>
    </source>
</evidence>